<evidence type="ECO:0000313" key="2">
    <source>
        <dbReference type="EMBL" id="MBE1162523.1"/>
    </source>
</evidence>
<keyword evidence="1" id="KW-0812">Transmembrane</keyword>
<feature type="transmembrane region" description="Helical" evidence="1">
    <location>
        <begin position="72"/>
        <end position="95"/>
    </location>
</feature>
<accession>A0ABR9GER3</accession>
<feature type="transmembrane region" description="Helical" evidence="1">
    <location>
        <begin position="168"/>
        <end position="189"/>
    </location>
</feature>
<keyword evidence="1" id="KW-1133">Transmembrane helix</keyword>
<name>A0ABR9GER3_9GAMM</name>
<keyword evidence="1" id="KW-0472">Membrane</keyword>
<evidence type="ECO:0000256" key="1">
    <source>
        <dbReference type="SAM" id="Phobius"/>
    </source>
</evidence>
<evidence type="ECO:0000313" key="3">
    <source>
        <dbReference type="Proteomes" id="UP000651010"/>
    </source>
</evidence>
<comment type="caution">
    <text evidence="2">The sequence shown here is derived from an EMBL/GenBank/DDBJ whole genome shotgun (WGS) entry which is preliminary data.</text>
</comment>
<proteinExistence type="predicted"/>
<dbReference type="EMBL" id="JACZZA010000014">
    <property type="protein sequence ID" value="MBE1162523.1"/>
    <property type="molecule type" value="Genomic_DNA"/>
</dbReference>
<feature type="transmembrane region" description="Helical" evidence="1">
    <location>
        <begin position="116"/>
        <end position="136"/>
    </location>
</feature>
<dbReference type="RefSeq" id="WP_192557366.1">
    <property type="nucleotide sequence ID" value="NZ_JACZZA010000014.1"/>
</dbReference>
<reference evidence="2 3" key="1">
    <citation type="submission" date="2020-09" db="EMBL/GenBank/DDBJ databases">
        <title>Dyella sp. 7MK23 isolated from forest soil.</title>
        <authorList>
            <person name="Fu J."/>
        </authorList>
    </citation>
    <scope>NUCLEOTIDE SEQUENCE [LARGE SCALE GENOMIC DNA]</scope>
    <source>
        <strain evidence="2 3">7MK23</strain>
    </source>
</reference>
<feature type="transmembrane region" description="Helical" evidence="1">
    <location>
        <begin position="9"/>
        <end position="28"/>
    </location>
</feature>
<dbReference type="Proteomes" id="UP000651010">
    <property type="component" value="Unassembled WGS sequence"/>
</dbReference>
<protein>
    <submittedName>
        <fullName evidence="2">Uncharacterized protein</fullName>
    </submittedName>
</protein>
<organism evidence="2 3">
    <name type="scientific">Dyella acidiphila</name>
    <dbReference type="NCBI Taxonomy" id="2775866"/>
    <lineage>
        <taxon>Bacteria</taxon>
        <taxon>Pseudomonadati</taxon>
        <taxon>Pseudomonadota</taxon>
        <taxon>Gammaproteobacteria</taxon>
        <taxon>Lysobacterales</taxon>
        <taxon>Rhodanobacteraceae</taxon>
        <taxon>Dyella</taxon>
    </lineage>
</organism>
<gene>
    <name evidence="2" type="ORF">IGX34_19220</name>
</gene>
<keyword evidence="3" id="KW-1185">Reference proteome</keyword>
<sequence length="197" mass="21957">MLGKLDLRPAYFAMFFMLAASFLSSMAYDRAGTSVILSKISAFGSQHIAGVREAARLPDAADSTAFVMTMQWLLVVIYPIVFFAFLSPFSKVVKVAIDKAVKREQALPEGDDKKQFVRVIVLVLGLVVLLGDLHLINIPTFLNGGLFVMGADSPQLLHALHSKLRMPAFAWLISFATFMFYWSWLHLVVNVKIVFNL</sequence>